<organism evidence="1 2">
    <name type="scientific">Actinoplanes nipponensis</name>
    <dbReference type="NCBI Taxonomy" id="135950"/>
    <lineage>
        <taxon>Bacteria</taxon>
        <taxon>Bacillati</taxon>
        <taxon>Actinomycetota</taxon>
        <taxon>Actinomycetes</taxon>
        <taxon>Micromonosporales</taxon>
        <taxon>Micromonosporaceae</taxon>
        <taxon>Actinoplanes</taxon>
    </lineage>
</organism>
<evidence type="ECO:0000313" key="2">
    <source>
        <dbReference type="Proteomes" id="UP000647172"/>
    </source>
</evidence>
<keyword evidence="2" id="KW-1185">Reference proteome</keyword>
<dbReference type="AlphaFoldDB" id="A0A919JLG6"/>
<proteinExistence type="predicted"/>
<reference evidence="1" key="1">
    <citation type="submission" date="2021-01" db="EMBL/GenBank/DDBJ databases">
        <title>Whole genome shotgun sequence of Actinoplanes nipponensis NBRC 14063.</title>
        <authorList>
            <person name="Komaki H."/>
            <person name="Tamura T."/>
        </authorList>
    </citation>
    <scope>NUCLEOTIDE SEQUENCE</scope>
    <source>
        <strain evidence="1">NBRC 14063</strain>
    </source>
</reference>
<dbReference type="Proteomes" id="UP000647172">
    <property type="component" value="Unassembled WGS sequence"/>
</dbReference>
<sequence>MTIIGPTTDLTPFVDAPVVFTREFDGRIHHYEGTFTSLAHSRDHVRPEFRRDDAGGMFEYVENGQRKSTGMHVPYGSTIEVTA</sequence>
<gene>
    <name evidence="1" type="ORF">Ani05nite_67380</name>
</gene>
<comment type="caution">
    <text evidence="1">The sequence shown here is derived from an EMBL/GenBank/DDBJ whole genome shotgun (WGS) entry which is preliminary data.</text>
</comment>
<accession>A0A919JLG6</accession>
<protein>
    <submittedName>
        <fullName evidence="1">Uncharacterized protein</fullName>
    </submittedName>
</protein>
<name>A0A919JLG6_9ACTN</name>
<evidence type="ECO:0000313" key="1">
    <source>
        <dbReference type="EMBL" id="GIE53204.1"/>
    </source>
</evidence>
<dbReference type="EMBL" id="BOMQ01000079">
    <property type="protein sequence ID" value="GIE53204.1"/>
    <property type="molecule type" value="Genomic_DNA"/>
</dbReference>
<dbReference type="RefSeq" id="WP_203775051.1">
    <property type="nucleotide sequence ID" value="NZ_BAAAYJ010000099.1"/>
</dbReference>